<dbReference type="InterPro" id="IPR007197">
    <property type="entry name" value="rSAM"/>
</dbReference>
<sequence length="380" mass="42297">MIDRLLERALEEKLKQRDRLVSTLSEREVEEARRDPHAKRRPRPCGLTIHPAVGCDRGCLYCYVPSIIGEGSIKINPLSPEQLVLSLLENPYFLPGANGTLLAVGSVTEPFLNETVTLKTLEYVRAFRRLLGNPVQIATKPYYSAELVRALVDAVEPRASILVTIVTLKHAKLLEPRAPEPEERFEFMRALVKGGLSASLFLRPIVPGTTEMEAKEVLERTLEAGVRSVVIGTLRVNWEILDRLRALSASYKHILSRVREVPTGSMQVAIEGSDLKKKVEGMARRLGFVVFPSSCSANVMSHDLSCAACSMGPCGSLENLPKIDCSCIHSSLEILGERPLQVIIEGNTIKIRLRKRARKRAAIIGTIIQTITKRQVRFFE</sequence>
<evidence type="ECO:0000256" key="2">
    <source>
        <dbReference type="ARBA" id="ARBA00023004"/>
    </source>
</evidence>
<accession>A0A7J3ZJY0</accession>
<dbReference type="GO" id="GO:0051536">
    <property type="term" value="F:iron-sulfur cluster binding"/>
    <property type="evidence" value="ECO:0007669"/>
    <property type="project" value="UniProtKB-KW"/>
</dbReference>
<evidence type="ECO:0000313" key="5">
    <source>
        <dbReference type="EMBL" id="HHQ80363.1"/>
    </source>
</evidence>
<keyword evidence="3" id="KW-0411">Iron-sulfur</keyword>
<dbReference type="Gene3D" id="3.80.30.30">
    <property type="match status" value="1"/>
</dbReference>
<organism evidence="5">
    <name type="scientific">Fervidicoccus fontis</name>
    <dbReference type="NCBI Taxonomy" id="683846"/>
    <lineage>
        <taxon>Archaea</taxon>
        <taxon>Thermoproteota</taxon>
        <taxon>Thermoprotei</taxon>
        <taxon>Fervidicoccales</taxon>
        <taxon>Fervidicoccaceae</taxon>
        <taxon>Fervidicoccus</taxon>
    </lineage>
</organism>
<dbReference type="SFLD" id="SFLDG01084">
    <property type="entry name" value="Uncharacterised_Radical_SAM_Su"/>
    <property type="match status" value="1"/>
</dbReference>
<comment type="caution">
    <text evidence="5">The sequence shown here is derived from an EMBL/GenBank/DDBJ whole genome shotgun (WGS) entry which is preliminary data.</text>
</comment>
<dbReference type="PANTHER" id="PTHR43432:SF4">
    <property type="entry name" value="RADICAL SAM CORE DOMAIN-CONTAINING PROTEIN"/>
    <property type="match status" value="1"/>
</dbReference>
<evidence type="ECO:0000256" key="3">
    <source>
        <dbReference type="ARBA" id="ARBA00023014"/>
    </source>
</evidence>
<dbReference type="GO" id="GO:0046872">
    <property type="term" value="F:metal ion binding"/>
    <property type="evidence" value="ECO:0007669"/>
    <property type="project" value="UniProtKB-KW"/>
</dbReference>
<evidence type="ECO:0000256" key="1">
    <source>
        <dbReference type="ARBA" id="ARBA00022723"/>
    </source>
</evidence>
<dbReference type="CDD" id="cd01335">
    <property type="entry name" value="Radical_SAM"/>
    <property type="match status" value="1"/>
</dbReference>
<dbReference type="Pfam" id="PF04055">
    <property type="entry name" value="Radical_SAM"/>
    <property type="match status" value="1"/>
</dbReference>
<dbReference type="PROSITE" id="PS51918">
    <property type="entry name" value="RADICAL_SAM"/>
    <property type="match status" value="1"/>
</dbReference>
<gene>
    <name evidence="5" type="ORF">ENM78_02720</name>
</gene>
<dbReference type="InterPro" id="IPR040086">
    <property type="entry name" value="MJ0683-like"/>
</dbReference>
<dbReference type="GO" id="GO:0003824">
    <property type="term" value="F:catalytic activity"/>
    <property type="evidence" value="ECO:0007669"/>
    <property type="project" value="InterPro"/>
</dbReference>
<name>A0A7J3ZJY0_9CREN</name>
<reference evidence="5" key="1">
    <citation type="journal article" date="2020" name="mSystems">
        <title>Genome- and Community-Level Interaction Insights into Carbon Utilization and Element Cycling Functions of Hydrothermarchaeota in Hydrothermal Sediment.</title>
        <authorList>
            <person name="Zhou Z."/>
            <person name="Liu Y."/>
            <person name="Xu W."/>
            <person name="Pan J."/>
            <person name="Luo Z.H."/>
            <person name="Li M."/>
        </authorList>
    </citation>
    <scope>NUCLEOTIDE SEQUENCE [LARGE SCALE GENOMIC DNA]</scope>
    <source>
        <strain evidence="5">SpSt-1116</strain>
    </source>
</reference>
<dbReference type="PANTHER" id="PTHR43432">
    <property type="entry name" value="SLR0285 PROTEIN"/>
    <property type="match status" value="1"/>
</dbReference>
<dbReference type="EMBL" id="DRZC01000033">
    <property type="protein sequence ID" value="HHQ80363.1"/>
    <property type="molecule type" value="Genomic_DNA"/>
</dbReference>
<evidence type="ECO:0000259" key="4">
    <source>
        <dbReference type="PROSITE" id="PS51918"/>
    </source>
</evidence>
<dbReference type="InterPro" id="IPR058240">
    <property type="entry name" value="rSAM_sf"/>
</dbReference>
<dbReference type="SFLD" id="SFLDS00029">
    <property type="entry name" value="Radical_SAM"/>
    <property type="match status" value="1"/>
</dbReference>
<protein>
    <submittedName>
        <fullName evidence="5">Radical SAM protein</fullName>
    </submittedName>
</protein>
<proteinExistence type="predicted"/>
<dbReference type="AlphaFoldDB" id="A0A7J3ZJY0"/>
<feature type="domain" description="Radical SAM core" evidence="4">
    <location>
        <begin position="39"/>
        <end position="271"/>
    </location>
</feature>
<dbReference type="SUPFAM" id="SSF102114">
    <property type="entry name" value="Radical SAM enzymes"/>
    <property type="match status" value="1"/>
</dbReference>
<keyword evidence="1" id="KW-0479">Metal-binding</keyword>
<keyword evidence="2" id="KW-0408">Iron</keyword>